<keyword evidence="2" id="KW-1185">Reference proteome</keyword>
<comment type="caution">
    <text evidence="1">The sequence shown here is derived from an EMBL/GenBank/DDBJ whole genome shotgun (WGS) entry which is preliminary data.</text>
</comment>
<dbReference type="EMBL" id="JABBVZ010000032">
    <property type="protein sequence ID" value="NMP22842.1"/>
    <property type="molecule type" value="Genomic_DNA"/>
</dbReference>
<organism evidence="1 2">
    <name type="scientific">Sulfobacillus harzensis</name>
    <dbReference type="NCBI Taxonomy" id="2729629"/>
    <lineage>
        <taxon>Bacteria</taxon>
        <taxon>Bacillati</taxon>
        <taxon>Bacillota</taxon>
        <taxon>Clostridia</taxon>
        <taxon>Eubacteriales</taxon>
        <taxon>Clostridiales Family XVII. Incertae Sedis</taxon>
        <taxon>Sulfobacillus</taxon>
    </lineage>
</organism>
<accession>A0A7Y0L3X0</accession>
<dbReference type="AlphaFoldDB" id="A0A7Y0L3X0"/>
<protein>
    <submittedName>
        <fullName evidence="1">Uncharacterized protein</fullName>
    </submittedName>
</protein>
<evidence type="ECO:0000313" key="2">
    <source>
        <dbReference type="Proteomes" id="UP000533476"/>
    </source>
</evidence>
<dbReference type="Proteomes" id="UP000533476">
    <property type="component" value="Unassembled WGS sequence"/>
</dbReference>
<evidence type="ECO:0000313" key="1">
    <source>
        <dbReference type="EMBL" id="NMP22842.1"/>
    </source>
</evidence>
<reference evidence="1 2" key="1">
    <citation type="submission" date="2020-04" db="EMBL/GenBank/DDBJ databases">
        <authorList>
            <person name="Zhang R."/>
            <person name="Schippers A."/>
        </authorList>
    </citation>
    <scope>NUCLEOTIDE SEQUENCE [LARGE SCALE GENOMIC DNA]</scope>
    <source>
        <strain evidence="1 2">DSM 109850</strain>
    </source>
</reference>
<dbReference type="RefSeq" id="WP_169099550.1">
    <property type="nucleotide sequence ID" value="NZ_JABBVZ010000032.1"/>
</dbReference>
<gene>
    <name evidence="1" type="ORF">HIJ39_10825</name>
</gene>
<proteinExistence type="predicted"/>
<sequence>MQKFSLMLDSEQAAREVMDLLWDKWGVRGEMELVPMEGHYKLDVVSEKDLSPQQMEKLPGKRV</sequence>
<name>A0A7Y0L3X0_9FIRM</name>